<dbReference type="InterPro" id="IPR036397">
    <property type="entry name" value="RNaseH_sf"/>
</dbReference>
<feature type="compositionally biased region" description="Basic residues" evidence="1">
    <location>
        <begin position="439"/>
        <end position="449"/>
    </location>
</feature>
<dbReference type="Pfam" id="PF09299">
    <property type="entry name" value="Mu-transpos_C"/>
    <property type="match status" value="1"/>
</dbReference>
<dbReference type="Proteomes" id="UP001519295">
    <property type="component" value="Unassembled WGS sequence"/>
</dbReference>
<dbReference type="InterPro" id="IPR012337">
    <property type="entry name" value="RNaseH-like_sf"/>
</dbReference>
<organism evidence="3 4">
    <name type="scientific">Pseudonocardia parietis</name>
    <dbReference type="NCBI Taxonomy" id="570936"/>
    <lineage>
        <taxon>Bacteria</taxon>
        <taxon>Bacillati</taxon>
        <taxon>Actinomycetota</taxon>
        <taxon>Actinomycetes</taxon>
        <taxon>Pseudonocardiales</taxon>
        <taxon>Pseudonocardiaceae</taxon>
        <taxon>Pseudonocardia</taxon>
    </lineage>
</organism>
<name>A0ABS4VNV9_9PSEU</name>
<feature type="domain" description="Integrase catalytic" evidence="2">
    <location>
        <begin position="142"/>
        <end position="339"/>
    </location>
</feature>
<sequence length="540" mass="59632">MRHVDPATRAVLVARLREKRAAGASISAEVRRAAAGLLVSSSTVWRWLATDPDPATGDDDALGSVSPGAAGRARYVLTQADRDDYADWGGSVAALWRDRVARAVPVPPLRTLQRAFARELTAGERAAVVDGVAGRRRHEVYLRWEPVCRNARWEADHKELPVLVTPPRGARPVKPWVTVFLDCYSRLIMGWALSLRPDAATVLAALRRGLVVDPQRGPFGGVPRALVPDNGLEFATTALGRVCATLGTTFDPTDGYAPYQKGKVERANRTVDQEFLSGLPFHTEGPRAADGRLYGPDAAPMALALFVDRFAEWVVEYNTVRAHSALDGQTPLQRWQADPTPIQEVGAEQLRWLLLADAERTVQRDGVHFGGHIFIAGELNGRVGERVQVRYTPHDYRQVEIFRGDTWLCTAYPQGALSPEQREAVLARRRADAAELGRRQRRTSRRARARLAPITAPGEPEEVTVISAEQARTDRRRDTGERDIEARDRDLQRLARTDLLNLHRGFDYWNPPQPTDEPPDPAGTGRAAGAGGDDAEGERR</sequence>
<proteinExistence type="predicted"/>
<dbReference type="Pfam" id="PF00665">
    <property type="entry name" value="rve"/>
    <property type="match status" value="1"/>
</dbReference>
<dbReference type="Gene3D" id="3.30.420.10">
    <property type="entry name" value="Ribonuclease H-like superfamily/Ribonuclease H"/>
    <property type="match status" value="1"/>
</dbReference>
<keyword evidence="4" id="KW-1185">Reference proteome</keyword>
<dbReference type="SUPFAM" id="SSF53098">
    <property type="entry name" value="Ribonuclease H-like"/>
    <property type="match status" value="1"/>
</dbReference>
<reference evidence="3 4" key="1">
    <citation type="submission" date="2021-03" db="EMBL/GenBank/DDBJ databases">
        <title>Sequencing the genomes of 1000 actinobacteria strains.</title>
        <authorList>
            <person name="Klenk H.-P."/>
        </authorList>
    </citation>
    <scope>NUCLEOTIDE SEQUENCE [LARGE SCALE GENOMIC DNA]</scope>
    <source>
        <strain evidence="3 4">DSM 45256</strain>
    </source>
</reference>
<dbReference type="InterPro" id="IPR015378">
    <property type="entry name" value="Transposase-like_Mu_C"/>
</dbReference>
<evidence type="ECO:0000259" key="2">
    <source>
        <dbReference type="PROSITE" id="PS50994"/>
    </source>
</evidence>
<dbReference type="PANTHER" id="PTHR35004">
    <property type="entry name" value="TRANSPOSASE RV3428C-RELATED"/>
    <property type="match status" value="1"/>
</dbReference>
<feature type="compositionally biased region" description="Basic and acidic residues" evidence="1">
    <location>
        <begin position="471"/>
        <end position="489"/>
    </location>
</feature>
<comment type="caution">
    <text evidence="3">The sequence shown here is derived from an EMBL/GenBank/DDBJ whole genome shotgun (WGS) entry which is preliminary data.</text>
</comment>
<evidence type="ECO:0000313" key="3">
    <source>
        <dbReference type="EMBL" id="MBP2365609.1"/>
    </source>
</evidence>
<evidence type="ECO:0000256" key="1">
    <source>
        <dbReference type="SAM" id="MobiDB-lite"/>
    </source>
</evidence>
<feature type="region of interest" description="Disordered" evidence="1">
    <location>
        <begin position="503"/>
        <end position="540"/>
    </location>
</feature>
<accession>A0ABS4VNV9</accession>
<dbReference type="InterPro" id="IPR009004">
    <property type="entry name" value="Transposase_Mu_C"/>
</dbReference>
<dbReference type="InterPro" id="IPR001584">
    <property type="entry name" value="Integrase_cat-core"/>
</dbReference>
<evidence type="ECO:0000313" key="4">
    <source>
        <dbReference type="Proteomes" id="UP001519295"/>
    </source>
</evidence>
<gene>
    <name evidence="3" type="ORF">JOF36_001305</name>
</gene>
<dbReference type="RefSeq" id="WP_210025493.1">
    <property type="nucleotide sequence ID" value="NZ_JAGINU010000001.1"/>
</dbReference>
<dbReference type="SUPFAM" id="SSF50610">
    <property type="entry name" value="mu transposase, C-terminal domain"/>
    <property type="match status" value="1"/>
</dbReference>
<dbReference type="EMBL" id="JAGINU010000001">
    <property type="protein sequence ID" value="MBP2365609.1"/>
    <property type="molecule type" value="Genomic_DNA"/>
</dbReference>
<dbReference type="PROSITE" id="PS50994">
    <property type="entry name" value="INTEGRASE"/>
    <property type="match status" value="1"/>
</dbReference>
<dbReference type="PANTHER" id="PTHR35004:SF6">
    <property type="entry name" value="TRANSPOSASE"/>
    <property type="match status" value="1"/>
</dbReference>
<feature type="region of interest" description="Disordered" evidence="1">
    <location>
        <begin position="434"/>
        <end position="489"/>
    </location>
</feature>
<protein>
    <submittedName>
        <fullName evidence="3">Transposase</fullName>
    </submittedName>
</protein>